<evidence type="ECO:0000313" key="7">
    <source>
        <dbReference type="Proteomes" id="UP001428290"/>
    </source>
</evidence>
<dbReference type="InterPro" id="IPR003593">
    <property type="entry name" value="AAA+_ATPase"/>
</dbReference>
<keyword evidence="3" id="KW-0547">Nucleotide-binding</keyword>
<keyword evidence="7" id="KW-1185">Reference proteome</keyword>
<dbReference type="RefSeq" id="WP_345721954.1">
    <property type="nucleotide sequence ID" value="NZ_BAABRU010000007.1"/>
</dbReference>
<accession>A0ABP9WYS5</accession>
<feature type="domain" description="ABC transporter" evidence="5">
    <location>
        <begin position="20"/>
        <end position="260"/>
    </location>
</feature>
<evidence type="ECO:0000256" key="3">
    <source>
        <dbReference type="ARBA" id="ARBA00022741"/>
    </source>
</evidence>
<reference evidence="6 7" key="1">
    <citation type="submission" date="2024-02" db="EMBL/GenBank/DDBJ databases">
        <title>Herpetosiphon gulosus NBRC 112829.</title>
        <authorList>
            <person name="Ichikawa N."/>
            <person name="Katano-Makiyama Y."/>
            <person name="Hidaka K."/>
        </authorList>
    </citation>
    <scope>NUCLEOTIDE SEQUENCE [LARGE SCALE GENOMIC DNA]</scope>
    <source>
        <strain evidence="6 7">NBRC 112829</strain>
    </source>
</reference>
<dbReference type="InterPro" id="IPR017871">
    <property type="entry name" value="ABC_transporter-like_CS"/>
</dbReference>
<comment type="caution">
    <text evidence="6">The sequence shown here is derived from an EMBL/GenBank/DDBJ whole genome shotgun (WGS) entry which is preliminary data.</text>
</comment>
<evidence type="ECO:0000313" key="6">
    <source>
        <dbReference type="EMBL" id="GAA5528335.1"/>
    </source>
</evidence>
<sequence>MAVQNDTLLDINGLKMHFPVKSNGLLRRTIGAVKAVDGLSFSVKRGETLGLVGESGCGKSTTGRAILQLHRPTAGTVSFDGTDLTKLKGEAMRQMRRKVQIIFQDPYASLNPRMTVGDIVGEPIRVHGLRTGKDVRTRVEELLRVVGLNPYFINRYPHEFSGGQRQRIGIARALAVEPDFIVCDEPVSALDVSIQAQIINLLQDLQGQFGLTYLFIAHNLSVVKHISDRVAVMYLGKMVELAPSKDLYANPMHPYTQALLSAVPIPDPEVEKQRQRIILQGDVPSPLNPPTGCHFHTRCPIVIDKCKAEDPPFHDYGGGHFVACWRATESQEQMNLKLQ</sequence>
<protein>
    <submittedName>
        <fullName evidence="6">Oligopeptide transport ATP-binding protein OppF</fullName>
    </submittedName>
</protein>
<dbReference type="Proteomes" id="UP001428290">
    <property type="component" value="Unassembled WGS sequence"/>
</dbReference>
<keyword evidence="2" id="KW-0813">Transport</keyword>
<dbReference type="GO" id="GO:0005524">
    <property type="term" value="F:ATP binding"/>
    <property type="evidence" value="ECO:0007669"/>
    <property type="project" value="UniProtKB-KW"/>
</dbReference>
<dbReference type="NCBIfam" id="NF008453">
    <property type="entry name" value="PRK11308.1"/>
    <property type="match status" value="1"/>
</dbReference>
<organism evidence="6 7">
    <name type="scientific">Herpetosiphon gulosus</name>
    <dbReference type="NCBI Taxonomy" id="1973496"/>
    <lineage>
        <taxon>Bacteria</taxon>
        <taxon>Bacillati</taxon>
        <taxon>Chloroflexota</taxon>
        <taxon>Chloroflexia</taxon>
        <taxon>Herpetosiphonales</taxon>
        <taxon>Herpetosiphonaceae</taxon>
        <taxon>Herpetosiphon</taxon>
    </lineage>
</organism>
<evidence type="ECO:0000256" key="4">
    <source>
        <dbReference type="ARBA" id="ARBA00022840"/>
    </source>
</evidence>
<dbReference type="InterPro" id="IPR027417">
    <property type="entry name" value="P-loop_NTPase"/>
</dbReference>
<dbReference type="PANTHER" id="PTHR43776:SF7">
    <property type="entry name" value="D,D-DIPEPTIDE TRANSPORT ATP-BINDING PROTEIN DDPF-RELATED"/>
    <property type="match status" value="1"/>
</dbReference>
<dbReference type="PROSITE" id="PS50893">
    <property type="entry name" value="ABC_TRANSPORTER_2"/>
    <property type="match status" value="1"/>
</dbReference>
<gene>
    <name evidence="6" type="primary">oppF_2</name>
    <name evidence="6" type="ORF">Hgul01_02134</name>
</gene>
<dbReference type="InterPro" id="IPR050319">
    <property type="entry name" value="ABC_transp_ATP-bind"/>
</dbReference>
<dbReference type="SUPFAM" id="SSF52540">
    <property type="entry name" value="P-loop containing nucleoside triphosphate hydrolases"/>
    <property type="match status" value="1"/>
</dbReference>
<evidence type="ECO:0000256" key="2">
    <source>
        <dbReference type="ARBA" id="ARBA00022448"/>
    </source>
</evidence>
<dbReference type="Pfam" id="PF00005">
    <property type="entry name" value="ABC_tran"/>
    <property type="match status" value="1"/>
</dbReference>
<dbReference type="Gene3D" id="3.40.50.300">
    <property type="entry name" value="P-loop containing nucleotide triphosphate hydrolases"/>
    <property type="match status" value="1"/>
</dbReference>
<dbReference type="Pfam" id="PF08352">
    <property type="entry name" value="oligo_HPY"/>
    <property type="match status" value="1"/>
</dbReference>
<comment type="similarity">
    <text evidence="1">Belongs to the ABC transporter superfamily.</text>
</comment>
<dbReference type="InterPro" id="IPR003439">
    <property type="entry name" value="ABC_transporter-like_ATP-bd"/>
</dbReference>
<dbReference type="SMART" id="SM00382">
    <property type="entry name" value="AAA"/>
    <property type="match status" value="1"/>
</dbReference>
<evidence type="ECO:0000259" key="5">
    <source>
        <dbReference type="PROSITE" id="PS50893"/>
    </source>
</evidence>
<dbReference type="EMBL" id="BAABRU010000007">
    <property type="protein sequence ID" value="GAA5528335.1"/>
    <property type="molecule type" value="Genomic_DNA"/>
</dbReference>
<dbReference type="CDD" id="cd03257">
    <property type="entry name" value="ABC_NikE_OppD_transporters"/>
    <property type="match status" value="1"/>
</dbReference>
<dbReference type="NCBIfam" id="TIGR01727">
    <property type="entry name" value="oligo_HPY"/>
    <property type="match status" value="1"/>
</dbReference>
<evidence type="ECO:0000256" key="1">
    <source>
        <dbReference type="ARBA" id="ARBA00005417"/>
    </source>
</evidence>
<dbReference type="InterPro" id="IPR013563">
    <property type="entry name" value="Oligopep_ABC_C"/>
</dbReference>
<dbReference type="PANTHER" id="PTHR43776">
    <property type="entry name" value="TRANSPORT ATP-BINDING PROTEIN"/>
    <property type="match status" value="1"/>
</dbReference>
<keyword evidence="4 6" id="KW-0067">ATP-binding</keyword>
<dbReference type="PROSITE" id="PS00211">
    <property type="entry name" value="ABC_TRANSPORTER_1"/>
    <property type="match status" value="1"/>
</dbReference>
<name>A0ABP9WYS5_9CHLR</name>
<proteinExistence type="inferred from homology"/>